<dbReference type="NCBIfam" id="NF004079">
    <property type="entry name" value="PRK05584.1"/>
    <property type="match status" value="1"/>
</dbReference>
<dbReference type="PANTHER" id="PTHR46832">
    <property type="entry name" value="5'-METHYLTHIOADENOSINE/S-ADENOSYLHOMOCYSTEINE NUCLEOSIDASE"/>
    <property type="match status" value="1"/>
</dbReference>
<name>A0ABM7YHP1_9BURK</name>
<proteinExistence type="predicted"/>
<dbReference type="EMBL" id="AP025730">
    <property type="protein sequence ID" value="BDI03747.1"/>
    <property type="molecule type" value="Genomic_DNA"/>
</dbReference>
<dbReference type="Pfam" id="PF01048">
    <property type="entry name" value="PNP_UDP_1"/>
    <property type="match status" value="1"/>
</dbReference>
<evidence type="ECO:0000259" key="6">
    <source>
        <dbReference type="Pfam" id="PF01048"/>
    </source>
</evidence>
<reference evidence="7" key="1">
    <citation type="submission" date="2022-04" db="EMBL/GenBank/DDBJ databases">
        <title>Whole genome sequence of Sphaerotilus sp. FB-5.</title>
        <authorList>
            <person name="Takeda M."/>
            <person name="Narihara S."/>
            <person name="Akimoto M."/>
            <person name="Akimoto R."/>
            <person name="Nishiyashiki S."/>
            <person name="Murakami T."/>
        </authorList>
    </citation>
    <scope>NUCLEOTIDE SEQUENCE</scope>
    <source>
        <strain evidence="7">FB-5</strain>
    </source>
</reference>
<evidence type="ECO:0000256" key="2">
    <source>
        <dbReference type="ARBA" id="ARBA00011974"/>
    </source>
</evidence>
<keyword evidence="8" id="KW-1185">Reference proteome</keyword>
<organism evidence="7 8">
    <name type="scientific">Sphaerotilus microaerophilus</name>
    <dbReference type="NCBI Taxonomy" id="2914710"/>
    <lineage>
        <taxon>Bacteria</taxon>
        <taxon>Pseudomonadati</taxon>
        <taxon>Pseudomonadota</taxon>
        <taxon>Betaproteobacteria</taxon>
        <taxon>Burkholderiales</taxon>
        <taxon>Sphaerotilaceae</taxon>
        <taxon>Sphaerotilus</taxon>
    </lineage>
</organism>
<keyword evidence="3" id="KW-0028">Amino-acid biosynthesis</keyword>
<dbReference type="EC" id="3.2.2.9" evidence="2"/>
<keyword evidence="5" id="KW-0486">Methionine biosynthesis</keyword>
<dbReference type="Gene3D" id="3.40.50.1580">
    <property type="entry name" value="Nucleoside phosphorylase domain"/>
    <property type="match status" value="1"/>
</dbReference>
<dbReference type="PANTHER" id="PTHR46832:SF1">
    <property type="entry name" value="5'-METHYLTHIOADENOSINE_S-ADENOSYLHOMOCYSTEINE NUCLEOSIDASE"/>
    <property type="match status" value="1"/>
</dbReference>
<dbReference type="Proteomes" id="UP001057498">
    <property type="component" value="Chromosome"/>
</dbReference>
<gene>
    <name evidence="7" type="ORF">CATMQ487_07170</name>
</gene>
<sequence length="266" mass="27509">MTERPSTAVRPRTAIVAAMAQELAALLAHLDGDFTVQAHAGRRFHVGRLHGEPVVLVLCGIGKVAAATTAVLLAERYGVQRLVFTGVAGGLAPGVRVGDVVVAGSLLQHDMDASPLFPRWEVPLTGRSEFAADAPLSEALAAAAAQVLAEPGHYGAAGLSDEVHALGVHEPALHQGLIVSGDRFVSSAGESVALQAALPAALAVEMEGAALAQVCHDLGLPFAVLRTISDRADDSAHVDFMRFIEVVASHASAAIVGRWLQSLPGR</sequence>
<evidence type="ECO:0000256" key="5">
    <source>
        <dbReference type="ARBA" id="ARBA00023167"/>
    </source>
</evidence>
<evidence type="ECO:0000256" key="3">
    <source>
        <dbReference type="ARBA" id="ARBA00022605"/>
    </source>
</evidence>
<dbReference type="SUPFAM" id="SSF53167">
    <property type="entry name" value="Purine and uridine phosphorylases"/>
    <property type="match status" value="1"/>
</dbReference>
<evidence type="ECO:0000256" key="1">
    <source>
        <dbReference type="ARBA" id="ARBA00004945"/>
    </source>
</evidence>
<evidence type="ECO:0000256" key="4">
    <source>
        <dbReference type="ARBA" id="ARBA00022801"/>
    </source>
</evidence>
<dbReference type="InterPro" id="IPR000845">
    <property type="entry name" value="Nucleoside_phosphorylase_d"/>
</dbReference>
<accession>A0ABM7YHP1</accession>
<dbReference type="NCBIfam" id="TIGR01704">
    <property type="entry name" value="MTA_SAH-Nsdase"/>
    <property type="match status" value="1"/>
</dbReference>
<evidence type="ECO:0000313" key="8">
    <source>
        <dbReference type="Proteomes" id="UP001057498"/>
    </source>
</evidence>
<dbReference type="InterPro" id="IPR010049">
    <property type="entry name" value="MTA_SAH_Nsdase"/>
</dbReference>
<protein>
    <recommendedName>
        <fullName evidence="2">adenosylhomocysteine nucleosidase</fullName>
        <ecNumber evidence="2">3.2.2.9</ecNumber>
    </recommendedName>
</protein>
<dbReference type="CDD" id="cd09008">
    <property type="entry name" value="MTAN"/>
    <property type="match status" value="1"/>
</dbReference>
<evidence type="ECO:0000313" key="7">
    <source>
        <dbReference type="EMBL" id="BDI03747.1"/>
    </source>
</evidence>
<feature type="domain" description="Nucleoside phosphorylase" evidence="6">
    <location>
        <begin position="13"/>
        <end position="254"/>
    </location>
</feature>
<keyword evidence="4" id="KW-0378">Hydrolase</keyword>
<dbReference type="InterPro" id="IPR035994">
    <property type="entry name" value="Nucleoside_phosphorylase_sf"/>
</dbReference>
<comment type="pathway">
    <text evidence="1">Amino-acid biosynthesis; L-methionine biosynthesis via salvage pathway; S-methyl-5-thio-alpha-D-ribose 1-phosphate from S-methyl-5'-thioadenosine (hydrolase route): step 1/2.</text>
</comment>